<feature type="transmembrane region" description="Helical" evidence="1">
    <location>
        <begin position="67"/>
        <end position="92"/>
    </location>
</feature>
<dbReference type="EMBL" id="FO082265">
    <property type="protein sequence ID" value="CCO19758.1"/>
    <property type="molecule type" value="Genomic_DNA"/>
</dbReference>
<name>K8FCQ9_9CHLO</name>
<dbReference type="RefSeq" id="XP_007509301.1">
    <property type="nucleotide sequence ID" value="XM_007509239.1"/>
</dbReference>
<keyword evidence="1" id="KW-0472">Membrane</keyword>
<evidence type="ECO:0000256" key="1">
    <source>
        <dbReference type="SAM" id="Phobius"/>
    </source>
</evidence>
<sequence>MLSFLHPYVAVIIDFIESIDDFMEKNGGEFNSYVLSIMLIVIGYAKFIQKAKKAKGLNQKTQGKLELFAGVNLLLPSKMQTEIGCAIVFFVLGQQIFTKTKEAKAEVLMSFFAKQIFRETWMRNNNRTSLTFLPNNVNEYGPVNVMYFAIFIGMVSGAYLLAKAPATQGSGAEKLAEEILKEVEKRQESKKTK</sequence>
<dbReference type="AlphaFoldDB" id="K8FCQ9"/>
<evidence type="ECO:0000313" key="2">
    <source>
        <dbReference type="EMBL" id="CCO19758.1"/>
    </source>
</evidence>
<reference evidence="2 3" key="1">
    <citation type="submission" date="2011-10" db="EMBL/GenBank/DDBJ databases">
        <authorList>
            <person name="Genoscope - CEA"/>
        </authorList>
    </citation>
    <scope>NUCLEOTIDE SEQUENCE [LARGE SCALE GENOMIC DNA]</scope>
    <source>
        <strain evidence="2 3">RCC 1105</strain>
    </source>
</reference>
<feature type="transmembrane region" description="Helical" evidence="1">
    <location>
        <begin position="145"/>
        <end position="162"/>
    </location>
</feature>
<keyword evidence="1" id="KW-0812">Transmembrane</keyword>
<keyword evidence="3" id="KW-1185">Reference proteome</keyword>
<accession>K8FCQ9</accession>
<organism evidence="2 3">
    <name type="scientific">Bathycoccus prasinos</name>
    <dbReference type="NCBI Taxonomy" id="41875"/>
    <lineage>
        <taxon>Eukaryota</taxon>
        <taxon>Viridiplantae</taxon>
        <taxon>Chlorophyta</taxon>
        <taxon>Mamiellophyceae</taxon>
        <taxon>Mamiellales</taxon>
        <taxon>Bathycoccaceae</taxon>
        <taxon>Bathycoccus</taxon>
    </lineage>
</organism>
<proteinExistence type="predicted"/>
<dbReference type="GeneID" id="19011781"/>
<feature type="transmembrane region" description="Helical" evidence="1">
    <location>
        <begin position="30"/>
        <end position="47"/>
    </location>
</feature>
<dbReference type="Proteomes" id="UP000198341">
    <property type="component" value="Chromosome 14"/>
</dbReference>
<evidence type="ECO:0000313" key="3">
    <source>
        <dbReference type="Proteomes" id="UP000198341"/>
    </source>
</evidence>
<keyword evidence="1" id="KW-1133">Transmembrane helix</keyword>
<protein>
    <submittedName>
        <fullName evidence="2">Uncharacterized protein</fullName>
    </submittedName>
</protein>
<gene>
    <name evidence="2" type="ordered locus">Bathy14g00040</name>
</gene>
<dbReference type="KEGG" id="bpg:Bathy14g00040"/>